<feature type="transmembrane region" description="Helical" evidence="7">
    <location>
        <begin position="465"/>
        <end position="488"/>
    </location>
</feature>
<evidence type="ECO:0000256" key="5">
    <source>
        <dbReference type="ARBA" id="ARBA00023136"/>
    </source>
</evidence>
<evidence type="ECO:0000313" key="10">
    <source>
        <dbReference type="Proteomes" id="UP001305779"/>
    </source>
</evidence>
<feature type="transmembrane region" description="Helical" evidence="7">
    <location>
        <begin position="298"/>
        <end position="319"/>
    </location>
</feature>
<feature type="transmembrane region" description="Helical" evidence="7">
    <location>
        <begin position="266"/>
        <end position="292"/>
    </location>
</feature>
<evidence type="ECO:0000256" key="4">
    <source>
        <dbReference type="ARBA" id="ARBA00022989"/>
    </source>
</evidence>
<feature type="transmembrane region" description="Helical" evidence="7">
    <location>
        <begin position="339"/>
        <end position="358"/>
    </location>
</feature>
<keyword evidence="10" id="KW-1185">Reference proteome</keyword>
<dbReference type="PANTHER" id="PTHR23501">
    <property type="entry name" value="MAJOR FACILITATOR SUPERFAMILY"/>
    <property type="match status" value="1"/>
</dbReference>
<feature type="transmembrane region" description="Helical" evidence="7">
    <location>
        <begin position="199"/>
        <end position="220"/>
    </location>
</feature>
<comment type="caution">
    <text evidence="9">The sequence shown here is derived from an EMBL/GenBank/DDBJ whole genome shotgun (WGS) entry which is preliminary data.</text>
</comment>
<organism evidence="9 10">
    <name type="scientific">Zasmidium cellare</name>
    <name type="common">Wine cellar mold</name>
    <name type="synonym">Racodium cellare</name>
    <dbReference type="NCBI Taxonomy" id="395010"/>
    <lineage>
        <taxon>Eukaryota</taxon>
        <taxon>Fungi</taxon>
        <taxon>Dikarya</taxon>
        <taxon>Ascomycota</taxon>
        <taxon>Pezizomycotina</taxon>
        <taxon>Dothideomycetes</taxon>
        <taxon>Dothideomycetidae</taxon>
        <taxon>Mycosphaerellales</taxon>
        <taxon>Mycosphaerellaceae</taxon>
        <taxon>Zasmidium</taxon>
    </lineage>
</organism>
<evidence type="ECO:0000256" key="3">
    <source>
        <dbReference type="ARBA" id="ARBA00022692"/>
    </source>
</evidence>
<dbReference type="PRINTS" id="PR01036">
    <property type="entry name" value="TCRTETB"/>
</dbReference>
<sequence>MALCTQTNEQQDESEESRHVAQNLRSESSSVQDRFQHTQDANDNEKSPADQTHQEQKVEGQTPARCTGNPWRTAMIMSFFCIGGALVSMDSVIVSVALPTIANTLKMNSAEYSWIGSAYLLAGAATMPAWEPVSDSMGRKLVLVIGLTLFLLGSILAALANHPSLLIAGRTVQGIGEGAFTVMANVCFADLFSLTERGLYIAMYAGASCIGAALAPLIGAALTRGPGWRWCFWIALPFTAIALLLALVFLPFPLAKSPRLQDLLRIDIWGILLVTSCTILLLLGLQFGGIFLPWKSATVISLLSVGGVVLVVFICQLFWRRPARPLMPLHLFRDRTSVACLSISFSHGFTYLTVLYYVPLYMQLVLEIGLVRIGCLLLTTAVPTTIFTIVAALIIRKTGRYARVIQTSAAFMALALGLSITLPTYRSWPRLVLFQLILAVGIGPLFQAPLIGLQAAVSQDEAASAYAVAIFLRTIASTIGLVIGQVVISNGLKEKTSSLLAAGIPQDLVGRLQRDVSALEQFGELGSLGTQTQRAALKAAVTFALSRVWVVCTAVAAAGVVASLLIEDLPFSGDPPMEESESRS</sequence>
<accession>A0ABR0F454</accession>
<keyword evidence="4 7" id="KW-1133">Transmembrane helix</keyword>
<evidence type="ECO:0000259" key="8">
    <source>
        <dbReference type="PROSITE" id="PS50850"/>
    </source>
</evidence>
<dbReference type="Gene3D" id="1.20.1250.20">
    <property type="entry name" value="MFS general substrate transporter like domains"/>
    <property type="match status" value="1"/>
</dbReference>
<evidence type="ECO:0000256" key="7">
    <source>
        <dbReference type="SAM" id="Phobius"/>
    </source>
</evidence>
<feature type="transmembrane region" description="Helical" evidence="7">
    <location>
        <begin position="232"/>
        <end position="254"/>
    </location>
</feature>
<feature type="compositionally biased region" description="Polar residues" evidence="6">
    <location>
        <begin position="23"/>
        <end position="41"/>
    </location>
</feature>
<comment type="similarity">
    <text evidence="2">Belongs to the major facilitator superfamily. TCR/Tet family.</text>
</comment>
<proteinExistence type="inferred from homology"/>
<feature type="region of interest" description="Disordered" evidence="6">
    <location>
        <begin position="1"/>
        <end position="65"/>
    </location>
</feature>
<dbReference type="InterPro" id="IPR011701">
    <property type="entry name" value="MFS"/>
</dbReference>
<protein>
    <recommendedName>
        <fullName evidence="8">Major facilitator superfamily (MFS) profile domain-containing protein</fullName>
    </recommendedName>
</protein>
<name>A0ABR0F454_ZASCE</name>
<dbReference type="Gene3D" id="1.20.1720.10">
    <property type="entry name" value="Multidrug resistance protein D"/>
    <property type="match status" value="1"/>
</dbReference>
<dbReference type="Pfam" id="PF07690">
    <property type="entry name" value="MFS_1"/>
    <property type="match status" value="1"/>
</dbReference>
<keyword evidence="3 7" id="KW-0812">Transmembrane</keyword>
<feature type="transmembrane region" description="Helical" evidence="7">
    <location>
        <begin position="79"/>
        <end position="100"/>
    </location>
</feature>
<evidence type="ECO:0000256" key="2">
    <source>
        <dbReference type="ARBA" id="ARBA00007520"/>
    </source>
</evidence>
<feature type="transmembrane region" description="Helical" evidence="7">
    <location>
        <begin position="142"/>
        <end position="160"/>
    </location>
</feature>
<keyword evidence="5 7" id="KW-0472">Membrane</keyword>
<dbReference type="InterPro" id="IPR036259">
    <property type="entry name" value="MFS_trans_sf"/>
</dbReference>
<feature type="compositionally biased region" description="Basic and acidic residues" evidence="6">
    <location>
        <begin position="43"/>
        <end position="58"/>
    </location>
</feature>
<reference evidence="9 10" key="1">
    <citation type="journal article" date="2023" name="G3 (Bethesda)">
        <title>A chromosome-level genome assembly of Zasmidium syzygii isolated from banana leaves.</title>
        <authorList>
            <person name="van Westerhoven A.C."/>
            <person name="Mehrabi R."/>
            <person name="Talebi R."/>
            <person name="Steentjes M.B.F."/>
            <person name="Corcolon B."/>
            <person name="Chong P.A."/>
            <person name="Kema G.H.J."/>
            <person name="Seidl M.F."/>
        </authorList>
    </citation>
    <scope>NUCLEOTIDE SEQUENCE [LARGE SCALE GENOMIC DNA]</scope>
    <source>
        <strain evidence="9 10">P124</strain>
    </source>
</reference>
<evidence type="ECO:0000256" key="1">
    <source>
        <dbReference type="ARBA" id="ARBA00004141"/>
    </source>
</evidence>
<dbReference type="SUPFAM" id="SSF103473">
    <property type="entry name" value="MFS general substrate transporter"/>
    <property type="match status" value="1"/>
</dbReference>
<feature type="transmembrane region" description="Helical" evidence="7">
    <location>
        <begin position="370"/>
        <end position="395"/>
    </location>
</feature>
<feature type="transmembrane region" description="Helical" evidence="7">
    <location>
        <begin position="407"/>
        <end position="425"/>
    </location>
</feature>
<feature type="domain" description="Major facilitator superfamily (MFS) profile" evidence="8">
    <location>
        <begin position="76"/>
        <end position="571"/>
    </location>
</feature>
<feature type="transmembrane region" description="Helical" evidence="7">
    <location>
        <begin position="548"/>
        <end position="566"/>
    </location>
</feature>
<evidence type="ECO:0000256" key="6">
    <source>
        <dbReference type="SAM" id="MobiDB-lite"/>
    </source>
</evidence>
<dbReference type="Proteomes" id="UP001305779">
    <property type="component" value="Unassembled WGS sequence"/>
</dbReference>
<dbReference type="PROSITE" id="PS50850">
    <property type="entry name" value="MFS"/>
    <property type="match status" value="1"/>
</dbReference>
<dbReference type="InterPro" id="IPR020846">
    <property type="entry name" value="MFS_dom"/>
</dbReference>
<dbReference type="PANTHER" id="PTHR23501:SF102">
    <property type="entry name" value="DRUG TRANSPORTER, PUTATIVE (AFU_ORTHOLOGUE AFUA_3G08530)-RELATED"/>
    <property type="match status" value="1"/>
</dbReference>
<dbReference type="EMBL" id="JAXOVC010000001">
    <property type="protein sequence ID" value="KAK4508477.1"/>
    <property type="molecule type" value="Genomic_DNA"/>
</dbReference>
<evidence type="ECO:0000313" key="9">
    <source>
        <dbReference type="EMBL" id="KAK4508477.1"/>
    </source>
</evidence>
<feature type="transmembrane region" description="Helical" evidence="7">
    <location>
        <begin position="431"/>
        <end position="453"/>
    </location>
</feature>
<feature type="transmembrane region" description="Helical" evidence="7">
    <location>
        <begin position="112"/>
        <end position="130"/>
    </location>
</feature>
<gene>
    <name evidence="9" type="ORF">PRZ48_002216</name>
</gene>
<comment type="subcellular location">
    <subcellularLocation>
        <location evidence="1">Membrane</location>
        <topology evidence="1">Multi-pass membrane protein</topology>
    </subcellularLocation>
</comment>